<accession>A0ABT4H1S9</accession>
<evidence type="ECO:0000256" key="3">
    <source>
        <dbReference type="ARBA" id="ARBA00023125"/>
    </source>
</evidence>
<evidence type="ECO:0000256" key="2">
    <source>
        <dbReference type="ARBA" id="ARBA00022908"/>
    </source>
</evidence>
<dbReference type="InterPro" id="IPR004107">
    <property type="entry name" value="Integrase_SAM-like_N"/>
</dbReference>
<proteinExistence type="inferred from homology"/>
<reference evidence="9 10" key="1">
    <citation type="submission" date="2022-05" db="EMBL/GenBank/DDBJ databases">
        <title>Genome Sequencing of Bee-Associated Microbes.</title>
        <authorList>
            <person name="Dunlap C."/>
        </authorList>
    </citation>
    <scope>NUCLEOTIDE SEQUENCE [LARGE SCALE GENOMIC DNA]</scope>
    <source>
        <strain evidence="9 10">NRRL B-04010</strain>
    </source>
</reference>
<keyword evidence="3 5" id="KW-0238">DNA-binding</keyword>
<evidence type="ECO:0000259" key="7">
    <source>
        <dbReference type="PROSITE" id="PS51898"/>
    </source>
</evidence>
<dbReference type="Pfam" id="PF14659">
    <property type="entry name" value="Phage_int_SAM_3"/>
    <property type="match status" value="1"/>
</dbReference>
<dbReference type="PANTHER" id="PTHR30349:SF64">
    <property type="entry name" value="PROPHAGE INTEGRASE INTD-RELATED"/>
    <property type="match status" value="1"/>
</dbReference>
<evidence type="ECO:0000256" key="1">
    <source>
        <dbReference type="ARBA" id="ARBA00008857"/>
    </source>
</evidence>
<dbReference type="Proteomes" id="UP001527181">
    <property type="component" value="Unassembled WGS sequence"/>
</dbReference>
<dbReference type="InterPro" id="IPR002104">
    <property type="entry name" value="Integrase_catalytic"/>
</dbReference>
<dbReference type="PROSITE" id="PS51900">
    <property type="entry name" value="CB"/>
    <property type="match status" value="1"/>
</dbReference>
<feature type="region of interest" description="Disordered" evidence="6">
    <location>
        <begin position="1"/>
        <end position="20"/>
    </location>
</feature>
<dbReference type="InterPro" id="IPR011010">
    <property type="entry name" value="DNA_brk_join_enz"/>
</dbReference>
<feature type="compositionally biased region" description="Basic residues" evidence="6">
    <location>
        <begin position="1"/>
        <end position="11"/>
    </location>
</feature>
<sequence>MEKKAPKKKKLPPGVRERDGRYTYRYSVPVIVDGKKKRKQKETEAYPTAQEAYEAGILIKADQLRGKFVDQKDITLGSWGKQWLGNYTIEKEPAIHTIRSKENVIQALKKGLGENTKMKDITNDDYQQWLNSLKQKKSKDGTIKKRKEGTLKEYHAIARMIFRDAFRKKIIVVDPTEEARVPAFRQTLEEIENGGNDLPKYLEKKQLKHFLSIARFRGMPQDYNFFVALAYTGLRIGELLALKVDDFNEKERYISVTKTLTIVGSVRDYKIGPPKNKSSIRKVSIGDTVIKALKSQLAWCKEKAGEVIHDAGFIFWSVKYLGYPSSETLVDYRFKRLLKLAELSNTFAPHSLRHTHVTLLAEAGVDLAVIQDRLGHKNDKITTQVYLHVTQSRKKLVPDKFERVMNS</sequence>
<dbReference type="PANTHER" id="PTHR30349">
    <property type="entry name" value="PHAGE INTEGRASE-RELATED"/>
    <property type="match status" value="1"/>
</dbReference>
<dbReference type="InterPro" id="IPR013762">
    <property type="entry name" value="Integrase-like_cat_sf"/>
</dbReference>
<comment type="similarity">
    <text evidence="1">Belongs to the 'phage' integrase family.</text>
</comment>
<dbReference type="Gene3D" id="1.10.150.130">
    <property type="match status" value="1"/>
</dbReference>
<dbReference type="Gene3D" id="1.10.443.10">
    <property type="entry name" value="Intergrase catalytic core"/>
    <property type="match status" value="1"/>
</dbReference>
<keyword evidence="4" id="KW-0233">DNA recombination</keyword>
<evidence type="ECO:0000256" key="4">
    <source>
        <dbReference type="ARBA" id="ARBA00023172"/>
    </source>
</evidence>
<evidence type="ECO:0000256" key="5">
    <source>
        <dbReference type="PROSITE-ProRule" id="PRU01248"/>
    </source>
</evidence>
<name>A0ABT4H1S9_PAEAL</name>
<dbReference type="Pfam" id="PF00589">
    <property type="entry name" value="Phage_integrase"/>
    <property type="match status" value="1"/>
</dbReference>
<evidence type="ECO:0000259" key="8">
    <source>
        <dbReference type="PROSITE" id="PS51900"/>
    </source>
</evidence>
<feature type="domain" description="Tyr recombinase" evidence="7">
    <location>
        <begin position="197"/>
        <end position="399"/>
    </location>
</feature>
<keyword evidence="2" id="KW-0229">DNA integration</keyword>
<feature type="domain" description="Core-binding (CB)" evidence="8">
    <location>
        <begin position="74"/>
        <end position="166"/>
    </location>
</feature>
<dbReference type="GeneID" id="94487139"/>
<evidence type="ECO:0000256" key="6">
    <source>
        <dbReference type="SAM" id="MobiDB-lite"/>
    </source>
</evidence>
<gene>
    <name evidence="9" type="ORF">M5X12_20415</name>
</gene>
<evidence type="ECO:0000313" key="9">
    <source>
        <dbReference type="EMBL" id="MCY9762903.1"/>
    </source>
</evidence>
<protein>
    <submittedName>
        <fullName evidence="9">Site-specific integrase</fullName>
    </submittedName>
</protein>
<dbReference type="InterPro" id="IPR044068">
    <property type="entry name" value="CB"/>
</dbReference>
<evidence type="ECO:0000313" key="10">
    <source>
        <dbReference type="Proteomes" id="UP001527181"/>
    </source>
</evidence>
<dbReference type="InterPro" id="IPR010998">
    <property type="entry name" value="Integrase_recombinase_N"/>
</dbReference>
<dbReference type="CDD" id="cd01189">
    <property type="entry name" value="INT_ICEBs1_C_like"/>
    <property type="match status" value="1"/>
</dbReference>
<dbReference type="EMBL" id="JAMDNP010000046">
    <property type="protein sequence ID" value="MCY9762903.1"/>
    <property type="molecule type" value="Genomic_DNA"/>
</dbReference>
<dbReference type="RefSeq" id="WP_262866346.1">
    <property type="nucleotide sequence ID" value="NZ_JAMDLX010000068.1"/>
</dbReference>
<comment type="caution">
    <text evidence="9">The sequence shown here is derived from an EMBL/GenBank/DDBJ whole genome shotgun (WGS) entry which is preliminary data.</text>
</comment>
<keyword evidence="10" id="KW-1185">Reference proteome</keyword>
<organism evidence="9 10">
    <name type="scientific">Paenibacillus alvei</name>
    <name type="common">Bacillus alvei</name>
    <dbReference type="NCBI Taxonomy" id="44250"/>
    <lineage>
        <taxon>Bacteria</taxon>
        <taxon>Bacillati</taxon>
        <taxon>Bacillota</taxon>
        <taxon>Bacilli</taxon>
        <taxon>Bacillales</taxon>
        <taxon>Paenibacillaceae</taxon>
        <taxon>Paenibacillus</taxon>
    </lineage>
</organism>
<dbReference type="SUPFAM" id="SSF56349">
    <property type="entry name" value="DNA breaking-rejoining enzymes"/>
    <property type="match status" value="1"/>
</dbReference>
<dbReference type="PROSITE" id="PS51898">
    <property type="entry name" value="TYR_RECOMBINASE"/>
    <property type="match status" value="1"/>
</dbReference>
<dbReference type="InterPro" id="IPR050090">
    <property type="entry name" value="Tyrosine_recombinase_XerCD"/>
</dbReference>